<dbReference type="PANTHER" id="PTHR15439">
    <property type="entry name" value="RETINOBLASTOMA-BINDING PROTEIN 6"/>
    <property type="match status" value="1"/>
</dbReference>
<feature type="region of interest" description="Disordered" evidence="4">
    <location>
        <begin position="147"/>
        <end position="234"/>
    </location>
</feature>
<dbReference type="Gene3D" id="3.30.40.10">
    <property type="entry name" value="Zinc/RING finger domain, C3HC4 (zinc finger)"/>
    <property type="match status" value="1"/>
</dbReference>
<keyword evidence="1 3" id="KW-0479">Metal-binding</keyword>
<dbReference type="GO" id="GO:0005634">
    <property type="term" value="C:nucleus"/>
    <property type="evidence" value="ECO:0007669"/>
    <property type="project" value="TreeGrafter"/>
</dbReference>
<gene>
    <name evidence="6" type="ORF">V5799_014107</name>
</gene>
<dbReference type="GO" id="GO:0008270">
    <property type="term" value="F:zinc ion binding"/>
    <property type="evidence" value="ECO:0007669"/>
    <property type="project" value="UniProtKB-KW"/>
</dbReference>
<accession>A0AAQ4E410</accession>
<evidence type="ECO:0000256" key="3">
    <source>
        <dbReference type="PROSITE-ProRule" id="PRU00175"/>
    </source>
</evidence>
<dbReference type="GO" id="GO:0006397">
    <property type="term" value="P:mRNA processing"/>
    <property type="evidence" value="ECO:0007669"/>
    <property type="project" value="InterPro"/>
</dbReference>
<evidence type="ECO:0000259" key="5">
    <source>
        <dbReference type="PROSITE" id="PS50089"/>
    </source>
</evidence>
<evidence type="ECO:0000313" key="7">
    <source>
        <dbReference type="Proteomes" id="UP001321473"/>
    </source>
</evidence>
<dbReference type="Pfam" id="PF13920">
    <property type="entry name" value="zf-C3HC4_3"/>
    <property type="match status" value="1"/>
</dbReference>
<comment type="caution">
    <text evidence="6">The sequence shown here is derived from an EMBL/GenBank/DDBJ whole genome shotgun (WGS) entry which is preliminary data.</text>
</comment>
<sequence length="234" mass="24755">MVTVDGPDHKGALLTSTGEFAVPLIDHPEELMCVRVCICSEAYKEVKKEKPPFVREPTPEPVQEPQLPDELLCMICHDLLQDAVLIPCCGNSFCDDCVRQALLDSEQHECPVCHETDISPNNLIPNRFLRTAVLNFKNETGYTRVRRGQVPSSAAVAPPAAATSSPRIGGAAEGSPTPPPVARPEERDAEKQSPAKGVPASGDAGDVVDTVSSLDAVAAPVGSDDASRSPPAVG</sequence>
<dbReference type="GO" id="GO:0016567">
    <property type="term" value="P:protein ubiquitination"/>
    <property type="evidence" value="ECO:0007669"/>
    <property type="project" value="InterPro"/>
</dbReference>
<organism evidence="6 7">
    <name type="scientific">Amblyomma americanum</name>
    <name type="common">Lone star tick</name>
    <dbReference type="NCBI Taxonomy" id="6943"/>
    <lineage>
        <taxon>Eukaryota</taxon>
        <taxon>Metazoa</taxon>
        <taxon>Ecdysozoa</taxon>
        <taxon>Arthropoda</taxon>
        <taxon>Chelicerata</taxon>
        <taxon>Arachnida</taxon>
        <taxon>Acari</taxon>
        <taxon>Parasitiformes</taxon>
        <taxon>Ixodida</taxon>
        <taxon>Ixodoidea</taxon>
        <taxon>Ixodidae</taxon>
        <taxon>Amblyomminae</taxon>
        <taxon>Amblyomma</taxon>
    </lineage>
</organism>
<dbReference type="InterPro" id="IPR033489">
    <property type="entry name" value="RBBP6"/>
</dbReference>
<dbReference type="GO" id="GO:0006511">
    <property type="term" value="P:ubiquitin-dependent protein catabolic process"/>
    <property type="evidence" value="ECO:0007669"/>
    <property type="project" value="TreeGrafter"/>
</dbReference>
<protein>
    <recommendedName>
        <fullName evidence="5">RING-type domain-containing protein</fullName>
    </recommendedName>
</protein>
<evidence type="ECO:0000313" key="6">
    <source>
        <dbReference type="EMBL" id="KAK8769428.1"/>
    </source>
</evidence>
<evidence type="ECO:0000256" key="1">
    <source>
        <dbReference type="ARBA" id="ARBA00022771"/>
    </source>
</evidence>
<dbReference type="Proteomes" id="UP001321473">
    <property type="component" value="Unassembled WGS sequence"/>
</dbReference>
<feature type="compositionally biased region" description="Low complexity" evidence="4">
    <location>
        <begin position="150"/>
        <end position="166"/>
    </location>
</feature>
<proteinExistence type="predicted"/>
<dbReference type="PROSITE" id="PS50089">
    <property type="entry name" value="ZF_RING_2"/>
    <property type="match status" value="1"/>
</dbReference>
<dbReference type="InterPro" id="IPR013083">
    <property type="entry name" value="Znf_RING/FYVE/PHD"/>
</dbReference>
<dbReference type="InterPro" id="IPR001841">
    <property type="entry name" value="Znf_RING"/>
</dbReference>
<dbReference type="SMART" id="SM00184">
    <property type="entry name" value="RING"/>
    <property type="match status" value="1"/>
</dbReference>
<feature type="domain" description="RING-type" evidence="5">
    <location>
        <begin position="73"/>
        <end position="114"/>
    </location>
</feature>
<keyword evidence="2" id="KW-0862">Zinc</keyword>
<keyword evidence="7" id="KW-1185">Reference proteome</keyword>
<feature type="compositionally biased region" description="Basic and acidic residues" evidence="4">
    <location>
        <begin position="183"/>
        <end position="193"/>
    </location>
</feature>
<evidence type="ECO:0000256" key="2">
    <source>
        <dbReference type="ARBA" id="ARBA00022833"/>
    </source>
</evidence>
<keyword evidence="1 3" id="KW-0863">Zinc-finger</keyword>
<dbReference type="SUPFAM" id="SSF57850">
    <property type="entry name" value="RING/U-box"/>
    <property type="match status" value="1"/>
</dbReference>
<name>A0AAQ4E410_AMBAM</name>
<dbReference type="CDD" id="cd16620">
    <property type="entry name" value="vRING-HC-C4C4_RBBP6"/>
    <property type="match status" value="1"/>
</dbReference>
<dbReference type="EMBL" id="JARKHS020022616">
    <property type="protein sequence ID" value="KAK8769428.1"/>
    <property type="molecule type" value="Genomic_DNA"/>
</dbReference>
<dbReference type="PANTHER" id="PTHR15439:SF0">
    <property type="entry name" value="CELL DIVISION CYCLE AND APOPTOSIS REGULATOR PROTEIN 1-RELATED"/>
    <property type="match status" value="1"/>
</dbReference>
<reference evidence="6 7" key="1">
    <citation type="journal article" date="2023" name="Arcadia Sci">
        <title>De novo assembly of a long-read Amblyomma americanum tick genome.</title>
        <authorList>
            <person name="Chou S."/>
            <person name="Poskanzer K.E."/>
            <person name="Rollins M."/>
            <person name="Thuy-Boun P.S."/>
        </authorList>
    </citation>
    <scope>NUCLEOTIDE SEQUENCE [LARGE SCALE GENOMIC DNA]</scope>
    <source>
        <strain evidence="6">F_SG_1</strain>
        <tissue evidence="6">Salivary glands</tissue>
    </source>
</reference>
<evidence type="ECO:0000256" key="4">
    <source>
        <dbReference type="SAM" id="MobiDB-lite"/>
    </source>
</evidence>
<dbReference type="AlphaFoldDB" id="A0AAQ4E410"/>
<dbReference type="GO" id="GO:0061630">
    <property type="term" value="F:ubiquitin protein ligase activity"/>
    <property type="evidence" value="ECO:0007669"/>
    <property type="project" value="InterPro"/>
</dbReference>